<organism evidence="2 3">
    <name type="scientific">Cohnella cholangitidis</name>
    <dbReference type="NCBI Taxonomy" id="2598458"/>
    <lineage>
        <taxon>Bacteria</taxon>
        <taxon>Bacillati</taxon>
        <taxon>Bacillota</taxon>
        <taxon>Bacilli</taxon>
        <taxon>Bacillales</taxon>
        <taxon>Paenibacillaceae</taxon>
        <taxon>Cohnella</taxon>
    </lineage>
</organism>
<evidence type="ECO:0000256" key="1">
    <source>
        <dbReference type="SAM" id="Phobius"/>
    </source>
</evidence>
<evidence type="ECO:0000313" key="3">
    <source>
        <dbReference type="Proteomes" id="UP000515679"/>
    </source>
</evidence>
<feature type="transmembrane region" description="Helical" evidence="1">
    <location>
        <begin position="23"/>
        <end position="42"/>
    </location>
</feature>
<proteinExistence type="predicted"/>
<name>A0A7G5C570_9BACL</name>
<accession>A0A7G5C570</accession>
<dbReference type="EMBL" id="CP041969">
    <property type="protein sequence ID" value="QMV44354.1"/>
    <property type="molecule type" value="Genomic_DNA"/>
</dbReference>
<keyword evidence="1" id="KW-1133">Transmembrane helix</keyword>
<keyword evidence="3" id="KW-1185">Reference proteome</keyword>
<evidence type="ECO:0000313" key="2">
    <source>
        <dbReference type="EMBL" id="QMV44354.1"/>
    </source>
</evidence>
<dbReference type="AlphaFoldDB" id="A0A7G5C570"/>
<keyword evidence="1" id="KW-0472">Membrane</keyword>
<reference evidence="2 3" key="1">
    <citation type="submission" date="2019-07" db="EMBL/GenBank/DDBJ databases">
        <authorList>
            <person name="Kim J.K."/>
            <person name="Cheong H.-M."/>
            <person name="Choi Y."/>
            <person name="Hwang K.J."/>
            <person name="Lee S."/>
            <person name="Choi C."/>
        </authorList>
    </citation>
    <scope>NUCLEOTIDE SEQUENCE [LARGE SCALE GENOMIC DNA]</scope>
    <source>
        <strain evidence="2 3">KS 22</strain>
    </source>
</reference>
<keyword evidence="1" id="KW-0812">Transmembrane</keyword>
<gene>
    <name evidence="2" type="ORF">FPL14_26695</name>
</gene>
<dbReference type="Proteomes" id="UP000515679">
    <property type="component" value="Chromosome"/>
</dbReference>
<dbReference type="RefSeq" id="WP_182300590.1">
    <property type="nucleotide sequence ID" value="NZ_CP041969.1"/>
</dbReference>
<dbReference type="KEGG" id="cchl:FPL14_26695"/>
<protein>
    <submittedName>
        <fullName evidence="2">Uncharacterized protein</fullName>
    </submittedName>
</protein>
<sequence>MGDNDKEKYRSDFVAWSDRLEKLILRSILVLIVLLGLTQLALQYPAARHWLTTTDDSEGVPFHYQVR</sequence>